<feature type="compositionally biased region" description="Acidic residues" evidence="1">
    <location>
        <begin position="98"/>
        <end position="107"/>
    </location>
</feature>
<feature type="region of interest" description="Disordered" evidence="1">
    <location>
        <begin position="53"/>
        <end position="160"/>
    </location>
</feature>
<feature type="compositionally biased region" description="Acidic residues" evidence="1">
    <location>
        <begin position="141"/>
        <end position="160"/>
    </location>
</feature>
<evidence type="ECO:0000313" key="2">
    <source>
        <dbReference type="EMBL" id="KAB2577673.1"/>
    </source>
</evidence>
<comment type="caution">
    <text evidence="2">The sequence shown here is derived from an EMBL/GenBank/DDBJ whole genome shotgun (WGS) entry which is preliminary data.</text>
</comment>
<gene>
    <name evidence="2" type="ORF">DBV05_g3727</name>
</gene>
<accession>A0A5N5DIJ9</accession>
<evidence type="ECO:0000256" key="1">
    <source>
        <dbReference type="SAM" id="MobiDB-lite"/>
    </source>
</evidence>
<sequence length="160" mass="17223">MSGFSEREVQLMACAFQAMKTPPEIDYQVMARLAGMSHPGSASNAMRAIRRKLDARVPGTGNAVVSGNGSPGTPAKKTSRAGKKRSAATMTSTSDSFFDNEEEDAAATDESPSKKKNKIKSRAKGGEDDAGAVKVKKERRDEEDEVEEHGEDEDIDVEEV</sequence>
<reference evidence="2 3" key="1">
    <citation type="journal article" date="2019" name="Sci. Rep.">
        <title>A multi-omics analysis of the grapevine pathogen Lasiodiplodia theobromae reveals that temperature affects the expression of virulence- and pathogenicity-related genes.</title>
        <authorList>
            <person name="Felix C."/>
            <person name="Meneses R."/>
            <person name="Goncalves M.F.M."/>
            <person name="Tilleman L."/>
            <person name="Duarte A.S."/>
            <person name="Jorrin-Novo J.V."/>
            <person name="Van de Peer Y."/>
            <person name="Deforce D."/>
            <person name="Van Nieuwerburgh F."/>
            <person name="Esteves A.C."/>
            <person name="Alves A."/>
        </authorList>
    </citation>
    <scope>NUCLEOTIDE SEQUENCE [LARGE SCALE GENOMIC DNA]</scope>
    <source>
        <strain evidence="2 3">LA-SOL3</strain>
    </source>
</reference>
<feature type="compositionally biased region" description="Basic residues" evidence="1">
    <location>
        <begin position="77"/>
        <end position="86"/>
    </location>
</feature>
<organism evidence="2 3">
    <name type="scientific">Lasiodiplodia theobromae</name>
    <dbReference type="NCBI Taxonomy" id="45133"/>
    <lineage>
        <taxon>Eukaryota</taxon>
        <taxon>Fungi</taxon>
        <taxon>Dikarya</taxon>
        <taxon>Ascomycota</taxon>
        <taxon>Pezizomycotina</taxon>
        <taxon>Dothideomycetes</taxon>
        <taxon>Dothideomycetes incertae sedis</taxon>
        <taxon>Botryosphaeriales</taxon>
        <taxon>Botryosphaeriaceae</taxon>
        <taxon>Lasiodiplodia</taxon>
    </lineage>
</organism>
<dbReference type="AlphaFoldDB" id="A0A5N5DIJ9"/>
<dbReference type="OrthoDB" id="5403747at2759"/>
<evidence type="ECO:0000313" key="3">
    <source>
        <dbReference type="Proteomes" id="UP000325902"/>
    </source>
</evidence>
<name>A0A5N5DIJ9_9PEZI</name>
<feature type="compositionally biased region" description="Basic residues" evidence="1">
    <location>
        <begin position="114"/>
        <end position="123"/>
    </location>
</feature>
<proteinExistence type="predicted"/>
<protein>
    <submittedName>
        <fullName evidence="2">Uncharacterized protein</fullName>
    </submittedName>
</protein>
<keyword evidence="3" id="KW-1185">Reference proteome</keyword>
<dbReference type="Proteomes" id="UP000325902">
    <property type="component" value="Unassembled WGS sequence"/>
</dbReference>
<dbReference type="EMBL" id="VCHE01000016">
    <property type="protein sequence ID" value="KAB2577673.1"/>
    <property type="molecule type" value="Genomic_DNA"/>
</dbReference>